<dbReference type="RefSeq" id="WP_381740397.1">
    <property type="nucleotide sequence ID" value="NZ_JBHSDP010000016.1"/>
</dbReference>
<sequence>MSGQAALDPEEIPEFTGDPEQLDKDVSAIGADAASLWDVGSRIDSAFNSLSAYYKAPEAEKLFATTKPVAAAGDALRGELETVASALAAYADEIRPLVATLDRLRGEARTFRASVAHDDDWQEDGGKVDENNERRRQVDAAWTAFQAAERTCHDKIVRLVGGAPLTVDDGSHQKGMYGYRAEDLDQAQGLPWGDPVDEETPWYRIDQHVWNFAKGFFVDGVWGTVRGLGTLVGVDGWDAAGQAWKGLGQLLTGVALTVVAPAAYWTASDDRLPAWLRDSRRAVKETGKALLAWDEWGKNPARAAGAVTFNVLTTVLTGGAGTAAKTGSVAKAISLAGRAGRLVDPMTYVARTAGVGLTRVGDVLASLRAVTKGTYVELAGRTYRIVDQPLAREELPAGLTPENSVRMEHGGRVVYLDTRTMVVRDADGTVRQSLEDMAREGTAEERAATAHDGTTGTPERRPVGAHAGAHGGVHGGDGARPAGGYGDGLHGGGHGGPLDSGGLGDAHSQGDRSGDAGPPSASRRPDFMREGANPYGPRGSLSREQIQDIQVYRANHESGYFEHYYRKDGTRKSLSLYDESGYTPPQLTRLGDHAPLIRAKDVPEPPAPHFLDEDYIRVGADKVTDRSRLGILRTAALKRHFAIQWDNLVSDWKAETGRAHEVHGTIDTAAQWGEARGAYKESHTAMGDATEAFGEQAAEYHYIAENYPDFEKQTLLGPKNGNDQFDQVWTHEDGRVVVVEAKSSTSTELGRRTLEDGRQVSQGSREYFDDIIRVMRRRGEYETIEALENALSDGKLDYVLVKGEKNAGTYNGFQYRRFDISKGTLS</sequence>
<feature type="region of interest" description="Disordered" evidence="1">
    <location>
        <begin position="1"/>
        <end position="22"/>
    </location>
</feature>
<accession>A0ABV8TGE8</accession>
<dbReference type="CDD" id="cd20739">
    <property type="entry name" value="PoNe_DUF637"/>
    <property type="match status" value="1"/>
</dbReference>
<evidence type="ECO:0000313" key="2">
    <source>
        <dbReference type="EMBL" id="MFC4329738.1"/>
    </source>
</evidence>
<proteinExistence type="predicted"/>
<protein>
    <submittedName>
        <fullName evidence="2">Uncharacterized protein</fullName>
    </submittedName>
</protein>
<reference evidence="3" key="1">
    <citation type="journal article" date="2019" name="Int. J. Syst. Evol. Microbiol.">
        <title>The Global Catalogue of Microorganisms (GCM) 10K type strain sequencing project: providing services to taxonomists for standard genome sequencing and annotation.</title>
        <authorList>
            <consortium name="The Broad Institute Genomics Platform"/>
            <consortium name="The Broad Institute Genome Sequencing Center for Infectious Disease"/>
            <person name="Wu L."/>
            <person name="Ma J."/>
        </authorList>
    </citation>
    <scope>NUCLEOTIDE SEQUENCE [LARGE SCALE GENOMIC DNA]</scope>
    <source>
        <strain evidence="3">PCU 347</strain>
    </source>
</reference>
<dbReference type="InterPro" id="IPR049762">
    <property type="entry name" value="PoNe_dom"/>
</dbReference>
<organism evidence="2 3">
    <name type="scientific">Streptomyces andamanensis</name>
    <dbReference type="NCBI Taxonomy" id="1565035"/>
    <lineage>
        <taxon>Bacteria</taxon>
        <taxon>Bacillati</taxon>
        <taxon>Actinomycetota</taxon>
        <taxon>Actinomycetes</taxon>
        <taxon>Kitasatosporales</taxon>
        <taxon>Streptomycetaceae</taxon>
        <taxon>Streptomyces</taxon>
    </lineage>
</organism>
<evidence type="ECO:0000256" key="1">
    <source>
        <dbReference type="SAM" id="MobiDB-lite"/>
    </source>
</evidence>
<gene>
    <name evidence="2" type="ORF">ACFPC0_18430</name>
</gene>
<feature type="compositionally biased region" description="Gly residues" evidence="1">
    <location>
        <begin position="469"/>
        <end position="504"/>
    </location>
</feature>
<evidence type="ECO:0000313" key="3">
    <source>
        <dbReference type="Proteomes" id="UP001595824"/>
    </source>
</evidence>
<comment type="caution">
    <text evidence="2">The sequence shown here is derived from an EMBL/GenBank/DDBJ whole genome shotgun (WGS) entry which is preliminary data.</text>
</comment>
<feature type="region of interest" description="Disordered" evidence="1">
    <location>
        <begin position="437"/>
        <end position="544"/>
    </location>
</feature>
<keyword evidence="3" id="KW-1185">Reference proteome</keyword>
<name>A0ABV8TGE8_9ACTN</name>
<feature type="compositionally biased region" description="Basic and acidic residues" evidence="1">
    <location>
        <begin position="437"/>
        <end position="449"/>
    </location>
</feature>
<dbReference type="Proteomes" id="UP001595824">
    <property type="component" value="Unassembled WGS sequence"/>
</dbReference>
<dbReference type="EMBL" id="JBHSDP010000016">
    <property type="protein sequence ID" value="MFC4329738.1"/>
    <property type="molecule type" value="Genomic_DNA"/>
</dbReference>